<dbReference type="InterPro" id="IPR000477">
    <property type="entry name" value="RT_dom"/>
</dbReference>
<evidence type="ECO:0000256" key="1">
    <source>
        <dbReference type="SAM" id="MobiDB-lite"/>
    </source>
</evidence>
<dbReference type="Pfam" id="PF00078">
    <property type="entry name" value="RVT_1"/>
    <property type="match status" value="1"/>
</dbReference>
<dbReference type="Gene3D" id="3.30.70.270">
    <property type="match status" value="1"/>
</dbReference>
<dbReference type="SUPFAM" id="SSF56672">
    <property type="entry name" value="DNA/RNA polymerases"/>
    <property type="match status" value="1"/>
</dbReference>
<accession>A0A388LXB3</accession>
<organism evidence="3 4">
    <name type="scientific">Chara braunii</name>
    <name type="common">Braun's stonewort</name>
    <dbReference type="NCBI Taxonomy" id="69332"/>
    <lineage>
        <taxon>Eukaryota</taxon>
        <taxon>Viridiplantae</taxon>
        <taxon>Streptophyta</taxon>
        <taxon>Charophyceae</taxon>
        <taxon>Charales</taxon>
        <taxon>Characeae</taxon>
        <taxon>Chara</taxon>
    </lineage>
</organism>
<dbReference type="OrthoDB" id="6773263at2759"/>
<feature type="compositionally biased region" description="Basic and acidic residues" evidence="1">
    <location>
        <begin position="107"/>
        <end position="120"/>
    </location>
</feature>
<evidence type="ECO:0000313" key="4">
    <source>
        <dbReference type="Proteomes" id="UP000265515"/>
    </source>
</evidence>
<dbReference type="Gramene" id="GBG86960">
    <property type="protein sequence ID" value="GBG86960"/>
    <property type="gene ID" value="CBR_g44413"/>
</dbReference>
<evidence type="ECO:0000259" key="2">
    <source>
        <dbReference type="Pfam" id="PF00078"/>
    </source>
</evidence>
<dbReference type="AlphaFoldDB" id="A0A388LXB3"/>
<protein>
    <recommendedName>
        <fullName evidence="2">Reverse transcriptase domain-containing protein</fullName>
    </recommendedName>
</protein>
<dbReference type="InterPro" id="IPR043502">
    <property type="entry name" value="DNA/RNA_pol_sf"/>
</dbReference>
<name>A0A388LXB3_CHABU</name>
<comment type="caution">
    <text evidence="3">The sequence shown here is derived from an EMBL/GenBank/DDBJ whole genome shotgun (WGS) entry which is preliminary data.</text>
</comment>
<dbReference type="Proteomes" id="UP000265515">
    <property type="component" value="Unassembled WGS sequence"/>
</dbReference>
<proteinExistence type="predicted"/>
<sequence>MVRSSRLHGYRPRYLQFLWKWERMSEDGPVVTAILDYNHCNQEAKMKINVEGGKEEEMRVDQGLRLAITEAKDRAERRRRRDAVTDDLGDEIKVSVSYLEEETSTDTAEREEQQLDRDSEAESDASDLEVKTQSWHGLDQWRRDHPPAESVEDGLEASSRRRRDHPPAGPVEDGSRASSRQRPRGESAVNRKGGVPMSTLVAHHMVRQFSSYESRTRIYINMQTVKNTGPLPRIDDLLERLGGVKFFSKLDLKSSYHQISICSDDHHKSAFRTQYGHFEWVVMPFALTNAPWTFQAAMTNEFRVMLDRFMLVYLDDILVYSRTLENYLKHLRHVLEMLHRSKYKSNRDKCEFVRQELKYLGHFVTLEGVSLLSNKIQAVQEWPEPRNIMDAMGPRCCTVAQAAALALLARAHAGAQRYVAAKGFAMQMNDWAQTQTLESFLDLVEARWHNPQQAQQATDTLVCLDTKKYKTVRDMTNVVEKLVVVSGVRNDPQVLLTMFLRCLPTYIKNLMLIPEFYRKTPQENPVMMDIMHRLEIQDKAASDGKFVMVDGLLFLEKVPRRWSWSDGPTGNAAILLRRRTSSCASASGRGTRGCTEVRGALRWQPAHGGHSWATPVEVGHGHGGLRVGGACRGETRCDEERRENVPGVCGGSALVMTSRLQLRCDPVA</sequence>
<feature type="domain" description="Reverse transcriptase" evidence="2">
    <location>
        <begin position="221"/>
        <end position="362"/>
    </location>
</feature>
<evidence type="ECO:0000313" key="3">
    <source>
        <dbReference type="EMBL" id="GBG86960.1"/>
    </source>
</evidence>
<gene>
    <name evidence="3" type="ORF">CBR_g44413</name>
</gene>
<dbReference type="InterPro" id="IPR053134">
    <property type="entry name" value="RNA-dir_DNA_polymerase"/>
</dbReference>
<dbReference type="CDD" id="cd01647">
    <property type="entry name" value="RT_LTR"/>
    <property type="match status" value="1"/>
</dbReference>
<dbReference type="InterPro" id="IPR043128">
    <property type="entry name" value="Rev_trsase/Diguanyl_cyclase"/>
</dbReference>
<reference evidence="3 4" key="1">
    <citation type="journal article" date="2018" name="Cell">
        <title>The Chara Genome: Secondary Complexity and Implications for Plant Terrestrialization.</title>
        <authorList>
            <person name="Nishiyama T."/>
            <person name="Sakayama H."/>
            <person name="Vries J.D."/>
            <person name="Buschmann H."/>
            <person name="Saint-Marcoux D."/>
            <person name="Ullrich K.K."/>
            <person name="Haas F.B."/>
            <person name="Vanderstraeten L."/>
            <person name="Becker D."/>
            <person name="Lang D."/>
            <person name="Vosolsobe S."/>
            <person name="Rombauts S."/>
            <person name="Wilhelmsson P.K.I."/>
            <person name="Janitza P."/>
            <person name="Kern R."/>
            <person name="Heyl A."/>
            <person name="Rumpler F."/>
            <person name="Villalobos L.I.A.C."/>
            <person name="Clay J.M."/>
            <person name="Skokan R."/>
            <person name="Toyoda A."/>
            <person name="Suzuki Y."/>
            <person name="Kagoshima H."/>
            <person name="Schijlen E."/>
            <person name="Tajeshwar N."/>
            <person name="Catarino B."/>
            <person name="Hetherington A.J."/>
            <person name="Saltykova A."/>
            <person name="Bonnot C."/>
            <person name="Breuninger H."/>
            <person name="Symeonidi A."/>
            <person name="Radhakrishnan G.V."/>
            <person name="Van Nieuwerburgh F."/>
            <person name="Deforce D."/>
            <person name="Chang C."/>
            <person name="Karol K.G."/>
            <person name="Hedrich R."/>
            <person name="Ulvskov P."/>
            <person name="Glockner G."/>
            <person name="Delwiche C.F."/>
            <person name="Petrasek J."/>
            <person name="Van de Peer Y."/>
            <person name="Friml J."/>
            <person name="Beilby M."/>
            <person name="Dolan L."/>
            <person name="Kohara Y."/>
            <person name="Sugano S."/>
            <person name="Fujiyama A."/>
            <person name="Delaux P.-M."/>
            <person name="Quint M."/>
            <person name="TheiBen G."/>
            <person name="Hagemann M."/>
            <person name="Harholt J."/>
            <person name="Dunand C."/>
            <person name="Zachgo S."/>
            <person name="Langdale J."/>
            <person name="Maumus F."/>
            <person name="Straeten D.V.D."/>
            <person name="Gould S.B."/>
            <person name="Rensing S.A."/>
        </authorList>
    </citation>
    <scope>NUCLEOTIDE SEQUENCE [LARGE SCALE GENOMIC DNA]</scope>
    <source>
        <strain evidence="3 4">S276</strain>
    </source>
</reference>
<feature type="region of interest" description="Disordered" evidence="1">
    <location>
        <begin position="95"/>
        <end position="195"/>
    </location>
</feature>
<dbReference type="EMBL" id="BFEA01000588">
    <property type="protein sequence ID" value="GBG86960.1"/>
    <property type="molecule type" value="Genomic_DNA"/>
</dbReference>
<keyword evidence="4" id="KW-1185">Reference proteome</keyword>
<dbReference type="PANTHER" id="PTHR24559:SF444">
    <property type="entry name" value="REVERSE TRANSCRIPTASE DOMAIN-CONTAINING PROTEIN"/>
    <property type="match status" value="1"/>
</dbReference>
<dbReference type="PANTHER" id="PTHR24559">
    <property type="entry name" value="TRANSPOSON TY3-I GAG-POL POLYPROTEIN"/>
    <property type="match status" value="1"/>
</dbReference>
<dbReference type="Gene3D" id="3.10.10.10">
    <property type="entry name" value="HIV Type 1 Reverse Transcriptase, subunit A, domain 1"/>
    <property type="match status" value="1"/>
</dbReference>